<dbReference type="NCBIfam" id="NF001221">
    <property type="entry name" value="PRK00197.1"/>
    <property type="match status" value="1"/>
</dbReference>
<dbReference type="GO" id="GO:0050661">
    <property type="term" value="F:NADP binding"/>
    <property type="evidence" value="ECO:0007669"/>
    <property type="project" value="InterPro"/>
</dbReference>
<dbReference type="Gene3D" id="3.40.309.10">
    <property type="entry name" value="Aldehyde Dehydrogenase, Chain A, domain 2"/>
    <property type="match status" value="1"/>
</dbReference>
<comment type="pathway">
    <text evidence="1 7">Amino-acid biosynthesis; L-proline biosynthesis; L-glutamate 5-semialdehyde from L-glutamate: step 2/2.</text>
</comment>
<reference evidence="9" key="1">
    <citation type="submission" date="2022-07" db="EMBL/GenBank/DDBJ databases">
        <title>Characterization of the Novel Bacterium Alteromonas immobilis LMIT006 and Alteromonas gregis LMIT007.</title>
        <authorList>
            <person name="Lin X."/>
        </authorList>
    </citation>
    <scope>NUCLEOTIDE SEQUENCE</scope>
    <source>
        <strain evidence="9">LMIT007</strain>
    </source>
</reference>
<keyword evidence="3 7" id="KW-0641">Proline biosynthesis</keyword>
<dbReference type="InterPro" id="IPR015590">
    <property type="entry name" value="Aldehyde_DH_dom"/>
</dbReference>
<dbReference type="GO" id="GO:0005737">
    <property type="term" value="C:cytoplasm"/>
    <property type="evidence" value="ECO:0007669"/>
    <property type="project" value="UniProtKB-SubCell"/>
</dbReference>
<dbReference type="PANTHER" id="PTHR11063:SF8">
    <property type="entry name" value="DELTA-1-PYRROLINE-5-CARBOXYLATE SYNTHASE"/>
    <property type="match status" value="1"/>
</dbReference>
<accession>A0AA41X5K6</accession>
<dbReference type="GO" id="GO:0004350">
    <property type="term" value="F:glutamate-5-semialdehyde dehydrogenase activity"/>
    <property type="evidence" value="ECO:0007669"/>
    <property type="project" value="UniProtKB-UniRule"/>
</dbReference>
<dbReference type="CDD" id="cd07079">
    <property type="entry name" value="ALDH_F18-19_ProA-GPR"/>
    <property type="match status" value="1"/>
</dbReference>
<sequence>MEFCIRSAAKAARQAAISVAQLDAQQKTDVLNDVAEELLAQTQVIIAANQLDLAQAQANNMDMAMQDRLALDAQRIAQIAQAVMDIAAQPEVVGHLSEPEMMPSGIQVQKMQIPLGVIGMIYESRPNVTIDAAALCFKAGNAVILRGGKEAIHSNLALAQCLHSVFAKHGIAEAAVTVIPDPDREILNTLLTLADDVDLIIPRGGEGLIRFVTAHSQIPVIQHFKGVCHCYIDEFADTEKALNILENGKTQRTSVCNSLETVLIHSAQATHLLPLIAAMFAQHKVKVHACPVSLPYFVEAGLDATLATEADWAAEYLAMEIAVRVVADFAEGVAHIQRYNSGHTEVIVSEEPLRQQAFLRQIHSAVVMVNASSRFSDGGELGLGAEIGISTSKLHAYGPMGAASLTTQKFVVSGDGHIRV</sequence>
<evidence type="ECO:0000256" key="5">
    <source>
        <dbReference type="ARBA" id="ARBA00023002"/>
    </source>
</evidence>
<comment type="subcellular location">
    <subcellularLocation>
        <location evidence="7">Cytoplasm</location>
    </subcellularLocation>
</comment>
<evidence type="ECO:0000313" key="9">
    <source>
        <dbReference type="EMBL" id="MCP3429029.1"/>
    </source>
</evidence>
<dbReference type="InterPro" id="IPR000965">
    <property type="entry name" value="GPR_dom"/>
</dbReference>
<dbReference type="AlphaFoldDB" id="A0AA41X5K6"/>
<evidence type="ECO:0000256" key="1">
    <source>
        <dbReference type="ARBA" id="ARBA00004985"/>
    </source>
</evidence>
<dbReference type="NCBIfam" id="TIGR00407">
    <property type="entry name" value="proA"/>
    <property type="match status" value="1"/>
</dbReference>
<dbReference type="PANTHER" id="PTHR11063">
    <property type="entry name" value="GLUTAMATE SEMIALDEHYDE DEHYDROGENASE"/>
    <property type="match status" value="1"/>
</dbReference>
<dbReference type="InterPro" id="IPR016163">
    <property type="entry name" value="Ald_DH_C"/>
</dbReference>
<dbReference type="EMBL" id="JANATA010000014">
    <property type="protein sequence ID" value="MCP3429029.1"/>
    <property type="molecule type" value="Genomic_DNA"/>
</dbReference>
<dbReference type="RefSeq" id="WP_254100917.1">
    <property type="nucleotide sequence ID" value="NZ_JANATA010000014.1"/>
</dbReference>
<evidence type="ECO:0000256" key="3">
    <source>
        <dbReference type="ARBA" id="ARBA00022650"/>
    </source>
</evidence>
<organism evidence="9 10">
    <name type="scientific">Opacimonas viscosa</name>
    <dbReference type="NCBI Taxonomy" id="2961944"/>
    <lineage>
        <taxon>Bacteria</taxon>
        <taxon>Pseudomonadati</taxon>
        <taxon>Pseudomonadota</taxon>
        <taxon>Gammaproteobacteria</taxon>
        <taxon>Alteromonadales</taxon>
        <taxon>Alteromonadaceae</taxon>
        <taxon>Opacimonas</taxon>
    </lineage>
</organism>
<dbReference type="InterPro" id="IPR016161">
    <property type="entry name" value="Ald_DH/histidinol_DH"/>
</dbReference>
<protein>
    <recommendedName>
        <fullName evidence="7">Gamma-glutamyl phosphate reductase</fullName>
        <shortName evidence="7">GPR</shortName>
        <ecNumber evidence="7">1.2.1.41</ecNumber>
    </recommendedName>
    <alternativeName>
        <fullName evidence="7">Glutamate-5-semialdehyde dehydrogenase</fullName>
    </alternativeName>
    <alternativeName>
        <fullName evidence="7">Glutamyl-gamma-semialdehyde dehydrogenase</fullName>
        <shortName evidence="7">GSA dehydrogenase</shortName>
    </alternativeName>
</protein>
<evidence type="ECO:0000259" key="8">
    <source>
        <dbReference type="Pfam" id="PF00171"/>
    </source>
</evidence>
<keyword evidence="7" id="KW-0963">Cytoplasm</keyword>
<gene>
    <name evidence="7" type="primary">proA</name>
    <name evidence="9" type="ORF">NLF92_08745</name>
</gene>
<keyword evidence="4 7" id="KW-0521">NADP</keyword>
<feature type="domain" description="Aldehyde dehydrogenase" evidence="8">
    <location>
        <begin position="5"/>
        <end position="285"/>
    </location>
</feature>
<dbReference type="Pfam" id="PF00171">
    <property type="entry name" value="Aldedh"/>
    <property type="match status" value="1"/>
</dbReference>
<comment type="catalytic activity">
    <reaction evidence="6 7">
        <text>L-glutamate 5-semialdehyde + phosphate + NADP(+) = L-glutamyl 5-phosphate + NADPH + H(+)</text>
        <dbReference type="Rhea" id="RHEA:19541"/>
        <dbReference type="ChEBI" id="CHEBI:15378"/>
        <dbReference type="ChEBI" id="CHEBI:43474"/>
        <dbReference type="ChEBI" id="CHEBI:57783"/>
        <dbReference type="ChEBI" id="CHEBI:58066"/>
        <dbReference type="ChEBI" id="CHEBI:58274"/>
        <dbReference type="ChEBI" id="CHEBI:58349"/>
        <dbReference type="EC" id="1.2.1.41"/>
    </reaction>
</comment>
<dbReference type="Gene3D" id="3.40.605.10">
    <property type="entry name" value="Aldehyde Dehydrogenase, Chain A, domain 1"/>
    <property type="match status" value="1"/>
</dbReference>
<comment type="similarity">
    <text evidence="7">Belongs to the gamma-glutamyl phosphate reductase family.</text>
</comment>
<proteinExistence type="inferred from homology"/>
<evidence type="ECO:0000256" key="4">
    <source>
        <dbReference type="ARBA" id="ARBA00022857"/>
    </source>
</evidence>
<dbReference type="GO" id="GO:0055129">
    <property type="term" value="P:L-proline biosynthetic process"/>
    <property type="evidence" value="ECO:0007669"/>
    <property type="project" value="UniProtKB-UniRule"/>
</dbReference>
<dbReference type="InterPro" id="IPR012134">
    <property type="entry name" value="Glu-5-SA_DH"/>
</dbReference>
<keyword evidence="2 7" id="KW-0028">Amino-acid biosynthesis</keyword>
<evidence type="ECO:0000313" key="10">
    <source>
        <dbReference type="Proteomes" id="UP001165413"/>
    </source>
</evidence>
<keyword evidence="5 7" id="KW-0560">Oxidoreductase</keyword>
<keyword evidence="10" id="KW-1185">Reference proteome</keyword>
<evidence type="ECO:0000256" key="7">
    <source>
        <dbReference type="HAMAP-Rule" id="MF_00412"/>
    </source>
</evidence>
<dbReference type="EC" id="1.2.1.41" evidence="7"/>
<dbReference type="PIRSF" id="PIRSF000151">
    <property type="entry name" value="GPR"/>
    <property type="match status" value="1"/>
</dbReference>
<comment type="function">
    <text evidence="7">Catalyzes the NADPH-dependent reduction of L-glutamate 5-phosphate into L-glutamate 5-semialdehyde and phosphate. The product spontaneously undergoes cyclization to form 1-pyrroline-5-carboxylate.</text>
</comment>
<dbReference type="HAMAP" id="MF_00412">
    <property type="entry name" value="ProA"/>
    <property type="match status" value="1"/>
</dbReference>
<dbReference type="Proteomes" id="UP001165413">
    <property type="component" value="Unassembled WGS sequence"/>
</dbReference>
<dbReference type="InterPro" id="IPR016162">
    <property type="entry name" value="Ald_DH_N"/>
</dbReference>
<evidence type="ECO:0000256" key="2">
    <source>
        <dbReference type="ARBA" id="ARBA00022605"/>
    </source>
</evidence>
<name>A0AA41X5K6_9ALTE</name>
<dbReference type="SUPFAM" id="SSF53720">
    <property type="entry name" value="ALDH-like"/>
    <property type="match status" value="1"/>
</dbReference>
<evidence type="ECO:0000256" key="6">
    <source>
        <dbReference type="ARBA" id="ARBA00049024"/>
    </source>
</evidence>
<comment type="caution">
    <text evidence="9">The sequence shown here is derived from an EMBL/GenBank/DDBJ whole genome shotgun (WGS) entry which is preliminary data.</text>
</comment>